<comment type="caution">
    <text evidence="3">The sequence shown here is derived from an EMBL/GenBank/DDBJ whole genome shotgun (WGS) entry which is preliminary data.</text>
</comment>
<dbReference type="EMBL" id="MDYL01000001">
    <property type="protein sequence ID" value="OQD78726.1"/>
    <property type="molecule type" value="Genomic_DNA"/>
</dbReference>
<organism evidence="3 4">
    <name type="scientific">Penicillium decumbens</name>
    <dbReference type="NCBI Taxonomy" id="69771"/>
    <lineage>
        <taxon>Eukaryota</taxon>
        <taxon>Fungi</taxon>
        <taxon>Dikarya</taxon>
        <taxon>Ascomycota</taxon>
        <taxon>Pezizomycotina</taxon>
        <taxon>Eurotiomycetes</taxon>
        <taxon>Eurotiomycetidae</taxon>
        <taxon>Eurotiales</taxon>
        <taxon>Aspergillaceae</taxon>
        <taxon>Penicillium</taxon>
    </lineage>
</organism>
<dbReference type="GO" id="GO:0005730">
    <property type="term" value="C:nucleolus"/>
    <property type="evidence" value="ECO:0007669"/>
    <property type="project" value="TreeGrafter"/>
</dbReference>
<dbReference type="GO" id="GO:0042254">
    <property type="term" value="P:ribosome biogenesis"/>
    <property type="evidence" value="ECO:0007669"/>
    <property type="project" value="TreeGrafter"/>
</dbReference>
<dbReference type="Pfam" id="PF10441">
    <property type="entry name" value="Urb2"/>
    <property type="match status" value="1"/>
</dbReference>
<accession>A0A1V6PQA5</accession>
<feature type="region of interest" description="Disordered" evidence="1">
    <location>
        <begin position="141"/>
        <end position="182"/>
    </location>
</feature>
<evidence type="ECO:0000256" key="1">
    <source>
        <dbReference type="SAM" id="MobiDB-lite"/>
    </source>
</evidence>
<dbReference type="OMA" id="RRQTHEA"/>
<gene>
    <name evidence="3" type="ORF">PENDEC_c001G06699</name>
</gene>
<dbReference type="InterPro" id="IPR018849">
    <property type="entry name" value="Urb2/Npa2_C"/>
</dbReference>
<evidence type="ECO:0000313" key="3">
    <source>
        <dbReference type="EMBL" id="OQD78726.1"/>
    </source>
</evidence>
<proteinExistence type="predicted"/>
<dbReference type="STRING" id="69771.A0A1V6PQA5"/>
<reference evidence="4" key="1">
    <citation type="journal article" date="2017" name="Nat. Microbiol.">
        <title>Global analysis of biosynthetic gene clusters reveals vast potential of secondary metabolite production in Penicillium species.</title>
        <authorList>
            <person name="Nielsen J.C."/>
            <person name="Grijseels S."/>
            <person name="Prigent S."/>
            <person name="Ji B."/>
            <person name="Dainat J."/>
            <person name="Nielsen K.F."/>
            <person name="Frisvad J.C."/>
            <person name="Workman M."/>
            <person name="Nielsen J."/>
        </authorList>
    </citation>
    <scope>NUCLEOTIDE SEQUENCE [LARGE SCALE GENOMIC DNA]</scope>
    <source>
        <strain evidence="4">IBT 11843</strain>
    </source>
</reference>
<dbReference type="PANTHER" id="PTHR15682:SF2">
    <property type="entry name" value="UNHEALTHY RIBOSOME BIOGENESIS PROTEIN 2 HOMOLOG"/>
    <property type="match status" value="1"/>
</dbReference>
<name>A0A1V6PQA5_PENDC</name>
<dbReference type="Proteomes" id="UP000191522">
    <property type="component" value="Unassembled WGS sequence"/>
</dbReference>
<dbReference type="PANTHER" id="PTHR15682">
    <property type="entry name" value="UNHEALTHY RIBOSOME BIOGENESIS PROTEIN 2 HOMOLOG"/>
    <property type="match status" value="1"/>
</dbReference>
<keyword evidence="4" id="KW-1185">Reference proteome</keyword>
<feature type="domain" description="Nucleolar 27S pre-rRNA processing Urb2/Npa2 C-terminal" evidence="2">
    <location>
        <begin position="1253"/>
        <end position="1483"/>
    </location>
</feature>
<sequence length="1484" mass="165990">MPFIAERSGASQEALLRLEKGSDSPNTQLHEAAKILGIELTLCESHPETHRNAKIQLSATPKAEWTLRWLLKRLKNGKNYRVDPASFLLLRQLIDVIPPKNLATTLKEQKFLSILCDTVADLEADIFATVGRGQSIASFDSDSSHTLASSPTQDDQKSPQGTKRKRVAPENGAEAMDEDEQPQNPASCLLAFIRALDCLYGVVTLAQQTLGTDENANSHLKLALRGEPALVARLLGRSFQVAAVAVTQFSQAGKTTDLQHLIFVLPAIVELWESRSFREDDTHNKTSNEAFAKFCFAHALRLQLCLRTTNLDTDERAHLLHALERILALHVLLPARAAFFKRGGTGIDYSHQETDWSPVKPVTDTFRPIIREYSLIQMSQGESKDVSFHPSWRSIELLPELFDNAVRAVPRDFFRRQTHEAPWLETLFVAVAELAYTTAKEEDPATSSARFITVLEELLRVALVRNVGLSLHTVLTHAGYTGLLAEGLEQVQWNVTALVISLGVDIFLPNSGLRDSRKLLDALLDKIRLQWHKGFHNKSHEYNVVKNDVVIPLVRGFAAARDLTTFMEVWRNELVKLEDARAQNASLPKFSVWEDDDLCNVYSELMRTSLTGTSLAEQVRSAATKVKADNDKVSESSESYATFVLVEAGFRGRTLASDNSEETLVSLIETLSATLSSKQILHWRWRLWRFVRVLLENNTLPTDGKLARALSPLLGSVPGMIRRNHKNLESIRLAPLEAWEGYRYALVVIKGKPTDEQLEAFANISKRVTDFIVSVSTDSAQKSMKSPWNGRIDTLDSPRALCLAYFMALIRVPEAWERVPSEKRSRQLEHLLSLAAVQYRSSSLGLEAVADDARFLQAWASVACHEYLLSVPFIVQDLVQVLNQTIENDHHNRRLCVESMQRIPAALITRGLRTAILNKFHSVLLQQDSSPEIVVGLLTMMAKLAAMPKCDAILTAEWEPISTAARAINLQGTEVDLQIMKSFRSLHRAVIAKLLVLREDHRVEMSKKLFARTSKQTSKLRQIDRNSMADFLLRLTLSEMWVHRKQLRDAFSEDDLASCRQHVFGLILADMKAVKEQCRKQKLEETITLIKTIDALEDFGDMVTNNIEVEKFLSKIENYMEMSIDSAPSRLIRRRLLASKGPDKSITKPVLQCAETLTLQSLYAEDQQLFMRATTERFRAMTPKKISQAIHEIRELGFTGDNAGYRLLVVYLALASLPPIEDKESPVAHELSQLGLDLTDALPKTTSIIQFCLIAECLSLLLRVHTRSLGQCNVDDVLTSIGSCASKAGPHISPECAPAIYTRLCRLMGLVLGLQRLKIGGRFHLVVKAMQRLLACLFANSPKRSRSAKSQANLSQPFWLSPLSASHTTHYTRLLTSLCDPTVSAVIRPQSGASREALTDETKKAKRIAGQYLQYVITAYSKFSLKASLAPEVKAALMPGLYAALDVMSKESMRALNAALDVSGRAVFKSLYDDYVKFGKWNKA</sequence>
<evidence type="ECO:0000313" key="4">
    <source>
        <dbReference type="Proteomes" id="UP000191522"/>
    </source>
</evidence>
<evidence type="ECO:0000259" key="2">
    <source>
        <dbReference type="Pfam" id="PF10441"/>
    </source>
</evidence>
<dbReference type="OrthoDB" id="160374at2759"/>
<protein>
    <recommendedName>
        <fullName evidence="2">Nucleolar 27S pre-rRNA processing Urb2/Npa2 C-terminal domain-containing protein</fullName>
    </recommendedName>
</protein>
<feature type="compositionally biased region" description="Polar residues" evidence="1">
    <location>
        <begin position="141"/>
        <end position="161"/>
    </location>
</feature>
<dbReference type="InterPro" id="IPR052609">
    <property type="entry name" value="Ribosome_Biogenesis_Reg"/>
</dbReference>